<comment type="similarity">
    <text evidence="4 14 15">Belongs to the prokaryotic pantothenate kinase family.</text>
</comment>
<evidence type="ECO:0000256" key="2">
    <source>
        <dbReference type="ARBA" id="ARBA00004496"/>
    </source>
</evidence>
<keyword evidence="18" id="KW-1185">Reference proteome</keyword>
<dbReference type="PANTHER" id="PTHR10285">
    <property type="entry name" value="URIDINE KINASE"/>
    <property type="match status" value="1"/>
</dbReference>
<dbReference type="GO" id="GO:0015937">
    <property type="term" value="P:coenzyme A biosynthetic process"/>
    <property type="evidence" value="ECO:0007669"/>
    <property type="project" value="UniProtKB-UniRule"/>
</dbReference>
<protein>
    <recommendedName>
        <fullName evidence="6 14">Pantothenate kinase</fullName>
        <ecNumber evidence="5 14">2.7.1.33</ecNumber>
    </recommendedName>
    <alternativeName>
        <fullName evidence="13 14">Pantothenic acid kinase</fullName>
    </alternativeName>
</protein>
<dbReference type="GO" id="GO:0005524">
    <property type="term" value="F:ATP binding"/>
    <property type="evidence" value="ECO:0007669"/>
    <property type="project" value="UniProtKB-UniRule"/>
</dbReference>
<evidence type="ECO:0000256" key="1">
    <source>
        <dbReference type="ARBA" id="ARBA00001206"/>
    </source>
</evidence>
<evidence type="ECO:0000256" key="8">
    <source>
        <dbReference type="ARBA" id="ARBA00022679"/>
    </source>
</evidence>
<dbReference type="Gene3D" id="3.40.50.300">
    <property type="entry name" value="P-loop containing nucleotide triphosphate hydrolases"/>
    <property type="match status" value="1"/>
</dbReference>
<dbReference type="UniPathway" id="UPA00241">
    <property type="reaction ID" value="UER00352"/>
</dbReference>
<comment type="pathway">
    <text evidence="3 14 15">Cofactor biosynthesis; coenzyme A biosynthesis; CoA from (R)-pantothenate: step 1/5.</text>
</comment>
<evidence type="ECO:0000256" key="14">
    <source>
        <dbReference type="HAMAP-Rule" id="MF_00215"/>
    </source>
</evidence>
<evidence type="ECO:0000256" key="12">
    <source>
        <dbReference type="ARBA" id="ARBA00022993"/>
    </source>
</evidence>
<accession>E6LE43</accession>
<evidence type="ECO:0000256" key="9">
    <source>
        <dbReference type="ARBA" id="ARBA00022741"/>
    </source>
</evidence>
<dbReference type="InterPro" id="IPR004566">
    <property type="entry name" value="PanK"/>
</dbReference>
<comment type="subcellular location">
    <subcellularLocation>
        <location evidence="2 14 15">Cytoplasm</location>
    </subcellularLocation>
</comment>
<evidence type="ECO:0000313" key="17">
    <source>
        <dbReference type="EMBL" id="EFU74546.1"/>
    </source>
</evidence>
<keyword evidence="11 14" id="KW-0067">ATP-binding</keyword>
<evidence type="ECO:0000256" key="7">
    <source>
        <dbReference type="ARBA" id="ARBA00022490"/>
    </source>
</evidence>
<dbReference type="EMBL" id="AEPV01000023">
    <property type="protein sequence ID" value="EFU74546.1"/>
    <property type="molecule type" value="Genomic_DNA"/>
</dbReference>
<dbReference type="HAMAP" id="MF_00215">
    <property type="entry name" value="Pantothen_kinase_1"/>
    <property type="match status" value="1"/>
</dbReference>
<dbReference type="SUPFAM" id="SSF52540">
    <property type="entry name" value="P-loop containing nucleoside triphosphate hydrolases"/>
    <property type="match status" value="1"/>
</dbReference>
<dbReference type="GO" id="GO:0005737">
    <property type="term" value="C:cytoplasm"/>
    <property type="evidence" value="ECO:0007669"/>
    <property type="project" value="UniProtKB-SubCell"/>
</dbReference>
<feature type="binding site" evidence="14">
    <location>
        <begin position="149"/>
        <end position="156"/>
    </location>
    <ligand>
        <name>ATP</name>
        <dbReference type="ChEBI" id="CHEBI:30616"/>
    </ligand>
</feature>
<dbReference type="InterPro" id="IPR006083">
    <property type="entry name" value="PRK/URK"/>
</dbReference>
<keyword evidence="10 14" id="KW-0418">Kinase</keyword>
<dbReference type="eggNOG" id="COG1072">
    <property type="taxonomic scope" value="Bacteria"/>
</dbReference>
<sequence>MISHLDSPLCVVSLSYQLFSNETNTIKHPLQKNTKESDKYAFYWLFMLNLLGINEGDRFMKEMTNYYLIPREEWQGFYTKGYTPLTQEELDSIKSLNDRISIQDVEDVYIPLCHMIHLYMKEFESLTLSKGLFLHRYVKMPPFIIGIAGSVAVGKSTTARLLQTLLARLFPRRNVQLITTDGFLYPNRTLEERGLMDRKGFPESYDMQELITFLNAVKSGQPNIPIPIYSHSVYDIVENEYEYIDCPDILLVEGINTLQLPANEQIYVSDFFDFSIFVDADPSLVEKWYLERFESLLDTAFRDPTNYYYNLAIGNRQDAIALAEEIWQKVNLKNLKEYILPTRSRADIILHKTHHHAIDQVFLRKY</sequence>
<organism evidence="17 18">
    <name type="scientific">Enterococcus italicus (strain DSM 15952 / CCUG 50447 / LMG 22039 / TP 1.5)</name>
    <dbReference type="NCBI Taxonomy" id="888064"/>
    <lineage>
        <taxon>Bacteria</taxon>
        <taxon>Bacillati</taxon>
        <taxon>Bacillota</taxon>
        <taxon>Bacilli</taxon>
        <taxon>Lactobacillales</taxon>
        <taxon>Enterococcaceae</taxon>
        <taxon>Enterococcus</taxon>
    </lineage>
</organism>
<evidence type="ECO:0000256" key="5">
    <source>
        <dbReference type="ARBA" id="ARBA00012102"/>
    </source>
</evidence>
<evidence type="ECO:0000256" key="15">
    <source>
        <dbReference type="RuleBase" id="RU003530"/>
    </source>
</evidence>
<feature type="domain" description="Phosphoribulokinase/uridine kinase" evidence="16">
    <location>
        <begin position="144"/>
        <end position="292"/>
    </location>
</feature>
<dbReference type="HOGENOM" id="CLU_053818_1_1_9"/>
<evidence type="ECO:0000256" key="10">
    <source>
        <dbReference type="ARBA" id="ARBA00022777"/>
    </source>
</evidence>
<evidence type="ECO:0000256" key="13">
    <source>
        <dbReference type="ARBA" id="ARBA00032866"/>
    </source>
</evidence>
<evidence type="ECO:0000256" key="11">
    <source>
        <dbReference type="ARBA" id="ARBA00022840"/>
    </source>
</evidence>
<dbReference type="Proteomes" id="UP000010296">
    <property type="component" value="Unassembled WGS sequence"/>
</dbReference>
<comment type="caution">
    <text evidence="17">The sequence shown here is derived from an EMBL/GenBank/DDBJ whole genome shotgun (WGS) entry which is preliminary data.</text>
</comment>
<dbReference type="GO" id="GO:0004594">
    <property type="term" value="F:pantothenate kinase activity"/>
    <property type="evidence" value="ECO:0007669"/>
    <property type="project" value="UniProtKB-UniRule"/>
</dbReference>
<evidence type="ECO:0000256" key="4">
    <source>
        <dbReference type="ARBA" id="ARBA00006087"/>
    </source>
</evidence>
<dbReference type="EC" id="2.7.1.33" evidence="5 14"/>
<keyword evidence="8 14" id="KW-0808">Transferase</keyword>
<proteinExistence type="inferred from homology"/>
<dbReference type="NCBIfam" id="TIGR00554">
    <property type="entry name" value="panK_bact"/>
    <property type="match status" value="1"/>
</dbReference>
<keyword evidence="7 14" id="KW-0963">Cytoplasm</keyword>
<evidence type="ECO:0000256" key="3">
    <source>
        <dbReference type="ARBA" id="ARBA00005225"/>
    </source>
</evidence>
<evidence type="ECO:0000256" key="6">
    <source>
        <dbReference type="ARBA" id="ARBA00015080"/>
    </source>
</evidence>
<keyword evidence="12 14" id="KW-0173">Coenzyme A biosynthesis</keyword>
<evidence type="ECO:0000259" key="16">
    <source>
        <dbReference type="Pfam" id="PF00485"/>
    </source>
</evidence>
<gene>
    <name evidence="14 17" type="primary">coaA</name>
    <name evidence="17" type="ORF">HMPREF9088_0633</name>
</gene>
<dbReference type="STRING" id="888064.HMPREF9088_0633"/>
<dbReference type="Pfam" id="PF00485">
    <property type="entry name" value="PRK"/>
    <property type="match status" value="1"/>
</dbReference>
<evidence type="ECO:0000313" key="18">
    <source>
        <dbReference type="Proteomes" id="UP000010296"/>
    </source>
</evidence>
<comment type="catalytic activity">
    <reaction evidence="1 14 15">
        <text>(R)-pantothenate + ATP = (R)-4'-phosphopantothenate + ADP + H(+)</text>
        <dbReference type="Rhea" id="RHEA:16373"/>
        <dbReference type="ChEBI" id="CHEBI:10986"/>
        <dbReference type="ChEBI" id="CHEBI:15378"/>
        <dbReference type="ChEBI" id="CHEBI:29032"/>
        <dbReference type="ChEBI" id="CHEBI:30616"/>
        <dbReference type="ChEBI" id="CHEBI:456216"/>
        <dbReference type="EC" id="2.7.1.33"/>
    </reaction>
</comment>
<name>E6LE43_ENTI1</name>
<dbReference type="AlphaFoldDB" id="E6LE43"/>
<reference evidence="17 18" key="1">
    <citation type="submission" date="2010-12" db="EMBL/GenBank/DDBJ databases">
        <authorList>
            <person name="Muzny D."/>
            <person name="Qin X."/>
            <person name="Deng J."/>
            <person name="Jiang H."/>
            <person name="Liu Y."/>
            <person name="Qu J."/>
            <person name="Song X.-Z."/>
            <person name="Zhang L."/>
            <person name="Thornton R."/>
            <person name="Coyle M."/>
            <person name="Francisco L."/>
            <person name="Jackson L."/>
            <person name="Javaid M."/>
            <person name="Korchina V."/>
            <person name="Kovar C."/>
            <person name="Mata R."/>
            <person name="Mathew T."/>
            <person name="Ngo R."/>
            <person name="Nguyen L."/>
            <person name="Nguyen N."/>
            <person name="Okwuonu G."/>
            <person name="Ongeri F."/>
            <person name="Pham C."/>
            <person name="Simmons D."/>
            <person name="Wilczek-Boney K."/>
            <person name="Hale W."/>
            <person name="Jakkamsetti A."/>
            <person name="Pham P."/>
            <person name="Ruth R."/>
            <person name="San Lucas F."/>
            <person name="Warren J."/>
            <person name="Zhang J."/>
            <person name="Zhao Z."/>
            <person name="Zhou C."/>
            <person name="Zhu D."/>
            <person name="Lee S."/>
            <person name="Bess C."/>
            <person name="Blankenburg K."/>
            <person name="Forbes L."/>
            <person name="Fu Q."/>
            <person name="Gubbala S."/>
            <person name="Hirani K."/>
            <person name="Jayaseelan J.C."/>
            <person name="Lara F."/>
            <person name="Munidasa M."/>
            <person name="Palculict T."/>
            <person name="Patil S."/>
            <person name="Pu L.-L."/>
            <person name="Saada N."/>
            <person name="Tang L."/>
            <person name="Weissenberger G."/>
            <person name="Zhu Y."/>
            <person name="Hemphill L."/>
            <person name="Shang Y."/>
            <person name="Youmans B."/>
            <person name="Ayvaz T."/>
            <person name="Ross M."/>
            <person name="Santibanez J."/>
            <person name="Aqrawi P."/>
            <person name="Gross S."/>
            <person name="Joshi V."/>
            <person name="Fowler G."/>
            <person name="Nazareth L."/>
            <person name="Reid J."/>
            <person name="Worley K."/>
            <person name="Petrosino J."/>
            <person name="Highlander S."/>
            <person name="Gibbs R."/>
        </authorList>
    </citation>
    <scope>NUCLEOTIDE SEQUENCE [LARGE SCALE GENOMIC DNA]</scope>
    <source>
        <strain evidence="18">DSM 15952 / CCUG 50447 / LMG 22039 / TP 1.5</strain>
    </source>
</reference>
<dbReference type="CDD" id="cd02025">
    <property type="entry name" value="PanK"/>
    <property type="match status" value="1"/>
</dbReference>
<dbReference type="InterPro" id="IPR027417">
    <property type="entry name" value="P-loop_NTPase"/>
</dbReference>
<keyword evidence="9 14" id="KW-0547">Nucleotide-binding</keyword>